<sequence>MAGPESVEYLKLVRADGTEVTARVERRDREGNAWVYTLAPRDDSGRSWQVKVFPHENGVNDALAELTCVLAHLRHKASGIRVCHSRSSGCGFCPKG</sequence>
<dbReference type="EMBL" id="VLTL01000017">
    <property type="protein sequence ID" value="KAA0169964.1"/>
    <property type="molecule type" value="Genomic_DNA"/>
</dbReference>
<dbReference type="Proteomes" id="UP000324907">
    <property type="component" value="Unassembled WGS sequence"/>
</dbReference>
<evidence type="ECO:0000313" key="1">
    <source>
        <dbReference type="EMBL" id="KAA0169964.1"/>
    </source>
</evidence>
<name>A0A5A8DZ42_CAFRO</name>
<dbReference type="AlphaFoldDB" id="A0A5A8DZ42"/>
<reference evidence="1 2" key="1">
    <citation type="submission" date="2019-07" db="EMBL/GenBank/DDBJ databases">
        <title>Genomes of Cafeteria roenbergensis.</title>
        <authorList>
            <person name="Fischer M.G."/>
            <person name="Hackl T."/>
            <person name="Roman M."/>
        </authorList>
    </citation>
    <scope>NUCLEOTIDE SEQUENCE [LARGE SCALE GENOMIC DNA]</scope>
    <source>
        <strain evidence="1 2">RCC970-E3</strain>
    </source>
</reference>
<comment type="caution">
    <text evidence="1">The sequence shown here is derived from an EMBL/GenBank/DDBJ whole genome shotgun (WGS) entry which is preliminary data.</text>
</comment>
<protein>
    <submittedName>
        <fullName evidence="1">Uncharacterized protein</fullName>
    </submittedName>
</protein>
<gene>
    <name evidence="1" type="ORF">FNF28_01754</name>
</gene>
<accession>A0A5A8DZ42</accession>
<organism evidence="1 2">
    <name type="scientific">Cafeteria roenbergensis</name>
    <name type="common">Marine flagellate</name>
    <dbReference type="NCBI Taxonomy" id="33653"/>
    <lineage>
        <taxon>Eukaryota</taxon>
        <taxon>Sar</taxon>
        <taxon>Stramenopiles</taxon>
        <taxon>Bigyra</taxon>
        <taxon>Opalozoa</taxon>
        <taxon>Bicosoecida</taxon>
        <taxon>Cafeteriaceae</taxon>
        <taxon>Cafeteria</taxon>
    </lineage>
</organism>
<evidence type="ECO:0000313" key="2">
    <source>
        <dbReference type="Proteomes" id="UP000324907"/>
    </source>
</evidence>
<proteinExistence type="predicted"/>